<dbReference type="GO" id="GO:0016787">
    <property type="term" value="F:hydrolase activity"/>
    <property type="evidence" value="ECO:0007669"/>
    <property type="project" value="UniProtKB-KW"/>
</dbReference>
<reference evidence="4" key="1">
    <citation type="submission" date="2016-03" db="EMBL/GenBank/DDBJ databases">
        <title>Complete genome sequence of the type strain Actinoalloteichus hymeniacidonis DSM 45092.</title>
        <authorList>
            <person name="Schaffert L."/>
            <person name="Albersmeier A."/>
            <person name="Winkler A."/>
            <person name="Kalinowski J."/>
            <person name="Zotchev S."/>
            <person name="Ruckert C."/>
        </authorList>
    </citation>
    <scope>NUCLEOTIDE SEQUENCE [LARGE SCALE GENOMIC DNA]</scope>
    <source>
        <strain evidence="4">HPA177(T) (DSM 45092(T))</strain>
    </source>
</reference>
<keyword evidence="4" id="KW-1185">Reference proteome</keyword>
<dbReference type="Proteomes" id="UP000095210">
    <property type="component" value="Chromosome"/>
</dbReference>
<organism evidence="3 4">
    <name type="scientific">Actinoalloteichus hymeniacidonis</name>
    <dbReference type="NCBI Taxonomy" id="340345"/>
    <lineage>
        <taxon>Bacteria</taxon>
        <taxon>Bacillati</taxon>
        <taxon>Actinomycetota</taxon>
        <taxon>Actinomycetes</taxon>
        <taxon>Pseudonocardiales</taxon>
        <taxon>Pseudonocardiaceae</taxon>
        <taxon>Actinoalloteichus</taxon>
    </lineage>
</organism>
<dbReference type="EMBL" id="CP014859">
    <property type="protein sequence ID" value="AOS61634.1"/>
    <property type="molecule type" value="Genomic_DNA"/>
</dbReference>
<protein>
    <submittedName>
        <fullName evidence="3">Alpha/beta hydrolase</fullName>
    </submittedName>
</protein>
<evidence type="ECO:0000313" key="3">
    <source>
        <dbReference type="EMBL" id="AOS61634.1"/>
    </source>
</evidence>
<dbReference type="AlphaFoldDB" id="A0AAC9MWY1"/>
<dbReference type="Gene3D" id="1.20.1260.20">
    <property type="entry name" value="PPE superfamily"/>
    <property type="match status" value="1"/>
</dbReference>
<accession>A0AAC9MWY1</accession>
<dbReference type="Pfam" id="PF06259">
    <property type="entry name" value="Abhydrolase_8"/>
    <property type="match status" value="1"/>
</dbReference>
<dbReference type="InterPro" id="IPR010427">
    <property type="entry name" value="DUF1023"/>
</dbReference>
<evidence type="ECO:0000259" key="2">
    <source>
        <dbReference type="Pfam" id="PF06259"/>
    </source>
</evidence>
<dbReference type="InterPro" id="IPR038332">
    <property type="entry name" value="PPE_sf"/>
</dbReference>
<dbReference type="SUPFAM" id="SSF140453">
    <property type="entry name" value="EsxAB dimer-like"/>
    <property type="match status" value="1"/>
</dbReference>
<sequence length="531" mass="55607">MVSFGDLRSAEPGRFEKAAENWSDHADRLSHHADDLDGKIDELEGWQGQAADAARAHFRRLHDQFTEAAGTMGQIPPILLELTDRTTTARDQLLEAIRQAEETGISVHPDGALSGPSRGPGHQGGRWDDHFAKAERLREELAAAIRASVTAATEADEAAKANLAELMPAVVGLSPQALGAGEPYPRESIPAPGTDPAEVKDWWDSLTATERESLIYGDADLVGSLDGVPIEARDRANRAILEEQLAVLTARRDQLEALGDLGSNQQAELDEIIGKIGGLNAVDERLRNPEPGEQDAYLVLIDSEGSGRAVVAAGNPDTADNVVTSVPGTGANLSGVHGLLDRSDLLVHASGLADKEATTAAVTWLGYDAPPDLVHAAGGSYAEGATSSLQRFQEGLRVTHEGSGSHNTILGHSYGSTAVGYAGRSGGGLDVDSMIFVGSPGVGVDHASELGIPPENVHSGLAQNDLIKVAAWAVHGPDPTSDDFGGQTFYTEAGTSGSWISGGLSGSAHSEYWDEGSDSLRNMGRIVVGDG</sequence>
<keyword evidence="3" id="KW-0378">Hydrolase</keyword>
<name>A0AAC9MWY1_9PSEU</name>
<evidence type="ECO:0000256" key="1">
    <source>
        <dbReference type="SAM" id="MobiDB-lite"/>
    </source>
</evidence>
<feature type="region of interest" description="Disordered" evidence="1">
    <location>
        <begin position="106"/>
        <end position="125"/>
    </location>
</feature>
<evidence type="ECO:0000313" key="4">
    <source>
        <dbReference type="Proteomes" id="UP000095210"/>
    </source>
</evidence>
<feature type="domain" description="DUF1023" evidence="2">
    <location>
        <begin position="302"/>
        <end position="469"/>
    </location>
</feature>
<dbReference type="KEGG" id="ahm:TL08_04020"/>
<proteinExistence type="predicted"/>
<dbReference type="InterPro" id="IPR036689">
    <property type="entry name" value="ESAT-6-like_sf"/>
</dbReference>
<dbReference type="RefSeq" id="WP_069846666.1">
    <property type="nucleotide sequence ID" value="NZ_CP014859.1"/>
</dbReference>
<gene>
    <name evidence="3" type="ORF">TL08_04020</name>
</gene>